<dbReference type="Gene3D" id="2.40.128.20">
    <property type="match status" value="1"/>
</dbReference>
<protein>
    <submittedName>
        <fullName evidence="2">Salivary lipocalin</fullName>
    </submittedName>
</protein>
<evidence type="ECO:0000256" key="1">
    <source>
        <dbReference type="SAM" id="SignalP"/>
    </source>
</evidence>
<feature type="chain" id="PRO_5003250792" evidence="1">
    <location>
        <begin position="19"/>
        <end position="191"/>
    </location>
</feature>
<organism evidence="2">
    <name type="scientific">Amblyomma variegatum</name>
    <name type="common">Tropical bont tick</name>
    <dbReference type="NCBI Taxonomy" id="34610"/>
    <lineage>
        <taxon>Eukaryota</taxon>
        <taxon>Metazoa</taxon>
        <taxon>Ecdysozoa</taxon>
        <taxon>Arthropoda</taxon>
        <taxon>Chelicerata</taxon>
        <taxon>Arachnida</taxon>
        <taxon>Acari</taxon>
        <taxon>Parasitiformes</taxon>
        <taxon>Ixodida</taxon>
        <taxon>Ixodoidea</taxon>
        <taxon>Ixodidae</taxon>
        <taxon>Amblyomminae</taxon>
        <taxon>Amblyomma</taxon>
    </lineage>
</organism>
<dbReference type="InterPro" id="IPR002970">
    <property type="entry name" value="Tick_his-bd"/>
</dbReference>
<dbReference type="InterPro" id="IPR012674">
    <property type="entry name" value="Calycin"/>
</dbReference>
<dbReference type="Pfam" id="PF02098">
    <property type="entry name" value="His_binding"/>
    <property type="match status" value="1"/>
</dbReference>
<dbReference type="SUPFAM" id="SSF50814">
    <property type="entry name" value="Lipocalins"/>
    <property type="match status" value="1"/>
</dbReference>
<sequence>MDVFGTLIFSLYFMKAQAERTPVCINGNLDSHSSDGFSLTQNGAKFRLVQTTATYVTKEAHRCITVEFANHNKEGHTVEVMLRYQGLPSARWYSYNRTFKFECKSGGYNEMTSDGETDIPVVSYEFLKMEQNCAILKDISPQVTLHAYVLPERRYSSSDRTELMRGDCMLWIDDKEDGPTEGCRTKLRRAL</sequence>
<dbReference type="AlphaFoldDB" id="F0J9W7"/>
<proteinExistence type="evidence at transcript level"/>
<accession>F0J9W7</accession>
<keyword evidence="1" id="KW-0732">Signal</keyword>
<dbReference type="GO" id="GO:0030682">
    <property type="term" value="P:symbiont-mediated perturbation of host defenses"/>
    <property type="evidence" value="ECO:0007669"/>
    <property type="project" value="InterPro"/>
</dbReference>
<dbReference type="GO" id="GO:0043176">
    <property type="term" value="F:amine binding"/>
    <property type="evidence" value="ECO:0007669"/>
    <property type="project" value="InterPro"/>
</dbReference>
<feature type="signal peptide" evidence="1">
    <location>
        <begin position="1"/>
        <end position="18"/>
    </location>
</feature>
<dbReference type="EMBL" id="BK007668">
    <property type="protein sequence ID" value="DAA34638.1"/>
    <property type="molecule type" value="mRNA"/>
</dbReference>
<name>F0J9W7_AMBVA</name>
<reference evidence="2" key="1">
    <citation type="journal article" date="2011" name="BMC Genomics">
        <title>A further insight into the sialome of the tropical bont tick, Amblyomma variegatum.</title>
        <authorList>
            <person name="Ribeiro J.M."/>
            <person name="Anderson J.M."/>
            <person name="Manoukis N.C."/>
            <person name="Meng Z."/>
            <person name="Francishetti I.M."/>
        </authorList>
    </citation>
    <scope>NUCLEOTIDE SEQUENCE</scope>
    <source>
        <strain evidence="2">Amb_var-1510</strain>
        <tissue evidence="2">Salivary gland</tissue>
    </source>
</reference>
<evidence type="ECO:0000313" key="2">
    <source>
        <dbReference type="EMBL" id="DAA34638.1"/>
    </source>
</evidence>